<evidence type="ECO:0000313" key="1">
    <source>
        <dbReference type="EMBL" id="CAD1527607.1"/>
    </source>
</evidence>
<protein>
    <submittedName>
        <fullName evidence="1">Uncharacterized protein</fullName>
    </submittedName>
</protein>
<dbReference type="AlphaFoldDB" id="A0A6V7HK86"/>
<dbReference type="EMBL" id="CADCXW020000001">
    <property type="protein sequence ID" value="CAD1527607.1"/>
    <property type="molecule type" value="Genomic_DNA"/>
</dbReference>
<organism evidence="1">
    <name type="scientific">Bracon brevicornis</name>
    <dbReference type="NCBI Taxonomy" id="1563983"/>
    <lineage>
        <taxon>Eukaryota</taxon>
        <taxon>Metazoa</taxon>
        <taxon>Ecdysozoa</taxon>
        <taxon>Arthropoda</taxon>
        <taxon>Hexapoda</taxon>
        <taxon>Insecta</taxon>
        <taxon>Pterygota</taxon>
        <taxon>Neoptera</taxon>
        <taxon>Endopterygota</taxon>
        <taxon>Hymenoptera</taxon>
        <taxon>Apocrita</taxon>
        <taxon>Ichneumonoidea</taxon>
        <taxon>Braconidae</taxon>
        <taxon>Braconinae</taxon>
        <taxon>Bracon</taxon>
    </lineage>
</organism>
<reference evidence="1" key="1">
    <citation type="submission" date="2020-07" db="EMBL/GenBank/DDBJ databases">
        <authorList>
            <person name="Ferguson B K."/>
        </authorList>
    </citation>
    <scope>NUCLEOTIDE SEQUENCE</scope>
    <source>
        <strain evidence="1">L06</strain>
    </source>
</reference>
<accession>A0A6V7HK86</accession>
<proteinExistence type="predicted"/>
<sequence length="162" mass="18981">MALNRCSGCGRSAHLYFPECGDCNIRFAGLTDWLRLNYATWPTNLIPEDHRYLVNEGPKLLRKIVKDKFKDPHDPVNRARAFLLRDNALARIEQPTNPHAATMKKLREEERERYIRALLTPFADKTMEEIVEERPELRDGEEYTVIYPSTYKKNDNNDKNSK</sequence>
<name>A0A6V7HK86_9HYME</name>
<gene>
    <name evidence="1" type="ORF">BBRV_LOCUS31</name>
</gene>